<dbReference type="Gene3D" id="2.60.220.30">
    <property type="match status" value="1"/>
</dbReference>
<dbReference type="PANTHER" id="PTHR12582">
    <property type="entry name" value="NETRIN RECEPTOR UNC5"/>
    <property type="match status" value="1"/>
</dbReference>
<feature type="transmembrane region" description="Helical" evidence="6">
    <location>
        <begin position="37"/>
        <end position="59"/>
    </location>
</feature>
<evidence type="ECO:0000256" key="6">
    <source>
        <dbReference type="RuleBase" id="RU367033"/>
    </source>
</evidence>
<dbReference type="PANTHER" id="PTHR12582:SF41">
    <property type="entry name" value="UNC5C-LIKE PROTEIN"/>
    <property type="match status" value="1"/>
</dbReference>
<comment type="subcellular location">
    <subcellularLocation>
        <location evidence="6">Cell membrane</location>
        <topology evidence="6">Single-pass type I membrane protein</topology>
    </subcellularLocation>
    <subcellularLocation>
        <location evidence="1">Membrane</location>
        <topology evidence="1">Single-pass membrane protein</topology>
    </subcellularLocation>
</comment>
<dbReference type="InterPro" id="IPR033772">
    <property type="entry name" value="UPA"/>
</dbReference>
<evidence type="ECO:0000256" key="4">
    <source>
        <dbReference type="ARBA" id="ARBA00022989"/>
    </source>
</evidence>
<evidence type="ECO:0000256" key="2">
    <source>
        <dbReference type="ARBA" id="ARBA00009844"/>
    </source>
</evidence>
<comment type="function">
    <text evidence="6">Receptor for netrin required for axon guidance. Mediates axon repulsion of neuronal growth cones in the developing nervous system upon ligand binding.</text>
</comment>
<feature type="region of interest" description="Disordered" evidence="7">
    <location>
        <begin position="669"/>
        <end position="692"/>
    </location>
</feature>
<dbReference type="EMBL" id="UYJE01008827">
    <property type="protein sequence ID" value="VDI67636.1"/>
    <property type="molecule type" value="Genomic_DNA"/>
</dbReference>
<evidence type="ECO:0000256" key="5">
    <source>
        <dbReference type="ARBA" id="ARBA00023136"/>
    </source>
</evidence>
<evidence type="ECO:0000256" key="1">
    <source>
        <dbReference type="ARBA" id="ARBA00004167"/>
    </source>
</evidence>
<dbReference type="Pfam" id="PF00531">
    <property type="entry name" value="Death"/>
    <property type="match status" value="1"/>
</dbReference>
<dbReference type="InterPro" id="IPR037936">
    <property type="entry name" value="UNC5A-D"/>
</dbReference>
<dbReference type="GO" id="GO:0005886">
    <property type="term" value="C:plasma membrane"/>
    <property type="evidence" value="ECO:0007669"/>
    <property type="project" value="UniProtKB-SubCell"/>
</dbReference>
<comment type="similarity">
    <text evidence="2 6">Belongs to the unc-5 family.</text>
</comment>
<keyword evidence="6" id="KW-0217">Developmental protein</keyword>
<evidence type="ECO:0000256" key="7">
    <source>
        <dbReference type="SAM" id="MobiDB-lite"/>
    </source>
</evidence>
<keyword evidence="4 6" id="KW-1133">Transmembrane helix</keyword>
<evidence type="ECO:0000259" key="8">
    <source>
        <dbReference type="PROSITE" id="PS51145"/>
    </source>
</evidence>
<comment type="caution">
    <text evidence="9">The sequence shown here is derived from an EMBL/GenBank/DDBJ whole genome shotgun (WGS) entry which is preliminary data.</text>
</comment>
<dbReference type="Pfam" id="PF00791">
    <property type="entry name" value="ZU5"/>
    <property type="match status" value="1"/>
</dbReference>
<dbReference type="InterPro" id="IPR000488">
    <property type="entry name" value="Death_dom"/>
</dbReference>
<keyword evidence="6" id="KW-0675">Receptor</keyword>
<dbReference type="PROSITE" id="PS51145">
    <property type="entry name" value="ZU5"/>
    <property type="match status" value="1"/>
</dbReference>
<gene>
    <name evidence="9" type="ORF">MGAL_10B053983</name>
</gene>
<dbReference type="InterPro" id="IPR000906">
    <property type="entry name" value="ZU5_dom"/>
</dbReference>
<dbReference type="SMART" id="SM00218">
    <property type="entry name" value="ZU5"/>
    <property type="match status" value="1"/>
</dbReference>
<name>A0A8B6GQN8_MYTGA</name>
<dbReference type="GO" id="GO:0005042">
    <property type="term" value="F:netrin receptor activity"/>
    <property type="evidence" value="ECO:0007669"/>
    <property type="project" value="UniProtKB-UniRule"/>
</dbReference>
<dbReference type="OrthoDB" id="10066544at2759"/>
<keyword evidence="6" id="KW-0393">Immunoglobulin domain</keyword>
<feature type="domain" description="ZU5" evidence="8">
    <location>
        <begin position="235"/>
        <end position="375"/>
    </location>
</feature>
<protein>
    <recommendedName>
        <fullName evidence="6">Netrin receptor UNC5</fullName>
    </recommendedName>
</protein>
<keyword evidence="3 6" id="KW-0812">Transmembrane</keyword>
<evidence type="ECO:0000256" key="3">
    <source>
        <dbReference type="ARBA" id="ARBA00022692"/>
    </source>
</evidence>
<organism evidence="9 10">
    <name type="scientific">Mytilus galloprovincialis</name>
    <name type="common">Mediterranean mussel</name>
    <dbReference type="NCBI Taxonomy" id="29158"/>
    <lineage>
        <taxon>Eukaryota</taxon>
        <taxon>Metazoa</taxon>
        <taxon>Spiralia</taxon>
        <taxon>Lophotrochozoa</taxon>
        <taxon>Mollusca</taxon>
        <taxon>Bivalvia</taxon>
        <taxon>Autobranchia</taxon>
        <taxon>Pteriomorphia</taxon>
        <taxon>Mytilida</taxon>
        <taxon>Mytiloidea</taxon>
        <taxon>Mytilidae</taxon>
        <taxon>Mytilinae</taxon>
        <taxon>Mytilus</taxon>
    </lineage>
</organism>
<sequence length="692" mass="79243">MAVTQTIRTTTYHRFKRDGEKHAEFHEKSDLLEGHGILIVIFLLIILVIVAVVILVIMCRKGRFRRQKQSSNENNTRCQCFPNRGFQLEQGVSSQNCSCQQHRFAECMQNRYPINNHNGFLSNHNHGQFQNIPNTNFRPSHYDERPNDAISGFQGTIRQAPSPIQNECEQIVQSHARPSVDETVADYSNSENEDDEEETYPISIPNQELFANIPPQLLQVCERSKTIHVQNKEVVFISRRVTDKGDNLVLDGMGISLFVPPEAVKKNETKIIVLVLNWDLSDNPYMSDKQALVSPVVYVGPHDLKLDKPCTLSFKHCSFDPRHIQIMKSETELIESKDWVEHCSLSENSGACVVTPDECQLQIDSFTLYTCLQSPTGSDDCKKWLQVAAFSSPLHNSINHQQVRVYFLNKTPCALQWAIQNEAKFGGQLMGPEKVYLFYGNAQDMFIALRYLSDGWNNVDKEVEEHVPYINIWHGKCPHITMCFKKNCRPRELTFKLFLYQYTLENEGGNFIAHVTEENKRDLHSGSGKDNGKQEIVVTLPSIRNDLKQDKDENRPYSEPQVHLHFTTPDVRLEKVEQATKDYYPHDLKVKLKVLLDPNSAFDRNWKALASALGKDKCIRYLETMNSPTENLLSYAESMKLSLETLADILSCIQREDASTLVKEYIPQTTSNGRAGHESTESPYSYNIPEYQ</sequence>
<dbReference type="Gene3D" id="1.10.533.10">
    <property type="entry name" value="Death Domain, Fas"/>
    <property type="match status" value="1"/>
</dbReference>
<keyword evidence="5 6" id="KW-0472">Membrane</keyword>
<evidence type="ECO:0000313" key="9">
    <source>
        <dbReference type="EMBL" id="VDI67636.1"/>
    </source>
</evidence>
<dbReference type="InterPro" id="IPR011029">
    <property type="entry name" value="DEATH-like_dom_sf"/>
</dbReference>
<keyword evidence="10" id="KW-1185">Reference proteome</keyword>
<dbReference type="AlphaFoldDB" id="A0A8B6GQN8"/>
<dbReference type="Pfam" id="PF17217">
    <property type="entry name" value="UPA"/>
    <property type="match status" value="1"/>
</dbReference>
<accession>A0A8B6GQN8</accession>
<evidence type="ECO:0000313" key="10">
    <source>
        <dbReference type="Proteomes" id="UP000596742"/>
    </source>
</evidence>
<dbReference type="SUPFAM" id="SSF47986">
    <property type="entry name" value="DEATH domain"/>
    <property type="match status" value="1"/>
</dbReference>
<proteinExistence type="inferred from homology"/>
<dbReference type="Proteomes" id="UP000596742">
    <property type="component" value="Unassembled WGS sequence"/>
</dbReference>
<reference evidence="9" key="1">
    <citation type="submission" date="2018-11" db="EMBL/GenBank/DDBJ databases">
        <authorList>
            <person name="Alioto T."/>
            <person name="Alioto T."/>
        </authorList>
    </citation>
    <scope>NUCLEOTIDE SEQUENCE</scope>
</reference>